<dbReference type="InterPro" id="IPR000306">
    <property type="entry name" value="Znf_FYVE"/>
</dbReference>
<dbReference type="AlphaFoldDB" id="A0A3P8T150"/>
<evidence type="ECO:0000256" key="5">
    <source>
        <dbReference type="PROSITE-ProRule" id="PRU00091"/>
    </source>
</evidence>
<keyword evidence="11" id="KW-1185">Reference proteome</keyword>
<dbReference type="PANTHER" id="PTHR45956:SF4">
    <property type="entry name" value="RUN AND FYVE DOMAIN-CONTAINING PROTEIN 1"/>
    <property type="match status" value="1"/>
</dbReference>
<dbReference type="Gene3D" id="3.30.40.10">
    <property type="entry name" value="Zinc/RING finger domain, C3HC4 (zinc finger)"/>
    <property type="match status" value="1"/>
</dbReference>
<evidence type="ECO:0000256" key="6">
    <source>
        <dbReference type="SAM" id="Coils"/>
    </source>
</evidence>
<dbReference type="InterPro" id="IPR047331">
    <property type="entry name" value="FYVE_RUFY1"/>
</dbReference>
<dbReference type="SUPFAM" id="SSF140741">
    <property type="entry name" value="RUN domain-like"/>
    <property type="match status" value="1"/>
</dbReference>
<dbReference type="InterPro" id="IPR017455">
    <property type="entry name" value="Znf_FYVE-rel"/>
</dbReference>
<dbReference type="GeneTree" id="ENSGT00940000158334"/>
<evidence type="ECO:0000256" key="3">
    <source>
        <dbReference type="ARBA" id="ARBA00022833"/>
    </source>
</evidence>
<dbReference type="GO" id="GO:0008270">
    <property type="term" value="F:zinc ion binding"/>
    <property type="evidence" value="ECO:0007669"/>
    <property type="project" value="UniProtKB-KW"/>
</dbReference>
<keyword evidence="2 5" id="KW-0863">Zinc-finger</keyword>
<evidence type="ECO:0000256" key="1">
    <source>
        <dbReference type="ARBA" id="ARBA00022723"/>
    </source>
</evidence>
<feature type="region of interest" description="Disordered" evidence="7">
    <location>
        <begin position="508"/>
        <end position="528"/>
    </location>
</feature>
<dbReference type="Ensembl" id="ENSAPET00000018567.1">
    <property type="protein sequence ID" value="ENSAPEP00000018064.1"/>
    <property type="gene ID" value="ENSAPEG00000012922.1"/>
</dbReference>
<dbReference type="SMART" id="SM00593">
    <property type="entry name" value="RUN"/>
    <property type="match status" value="1"/>
</dbReference>
<dbReference type="PROSITE" id="PS50178">
    <property type="entry name" value="ZF_FYVE"/>
    <property type="match status" value="1"/>
</dbReference>
<keyword evidence="3" id="KW-0862">Zinc</keyword>
<evidence type="ECO:0000259" key="8">
    <source>
        <dbReference type="PROSITE" id="PS50178"/>
    </source>
</evidence>
<dbReference type="SUPFAM" id="SSF57903">
    <property type="entry name" value="FYVE/PHD zinc finger"/>
    <property type="match status" value="1"/>
</dbReference>
<evidence type="ECO:0000256" key="4">
    <source>
        <dbReference type="ARBA" id="ARBA00023054"/>
    </source>
</evidence>
<dbReference type="OMA" id="THCKQCK"/>
<evidence type="ECO:0000313" key="10">
    <source>
        <dbReference type="Ensembl" id="ENSAPEP00000018064.1"/>
    </source>
</evidence>
<dbReference type="PANTHER" id="PTHR45956">
    <property type="entry name" value="RUN AND FYVE DOMAIN-CONTAINING PROTEIN 2-LIKE PROTEIN"/>
    <property type="match status" value="1"/>
</dbReference>
<dbReference type="InterPro" id="IPR013083">
    <property type="entry name" value="Znf_RING/FYVE/PHD"/>
</dbReference>
<dbReference type="FunFam" id="1.20.58.900:FF:000001">
    <property type="entry name" value="RUN and FYVE domain containing 2"/>
    <property type="match status" value="1"/>
</dbReference>
<dbReference type="Pfam" id="PF01363">
    <property type="entry name" value="FYVE"/>
    <property type="match status" value="1"/>
</dbReference>
<evidence type="ECO:0000256" key="7">
    <source>
        <dbReference type="SAM" id="MobiDB-lite"/>
    </source>
</evidence>
<feature type="coiled-coil region" evidence="6">
    <location>
        <begin position="321"/>
        <end position="440"/>
    </location>
</feature>
<dbReference type="Gene3D" id="1.20.58.900">
    <property type="match status" value="1"/>
</dbReference>
<dbReference type="Gene3D" id="1.20.5.170">
    <property type="match status" value="1"/>
</dbReference>
<sequence length="713" mass="80826">MADEAGEVNTAVEGREEKQQQDELQVSGPAADGEPEGSDGQDRTETEALVAAESSWSAPILSLARKATETISSGMSYAAAPRKSSSASSPTEKEPESDLSSTSKKLPVLPPRDPMAIERSNLLSMMKLSIKVLIQSSLSLGRTMDSEYPPLQQFFVVLEQCLKHGLKAKKSFIGQNKSIWGPLELVEKLCPESVNIATSARDLPGIKTGLGRARAWLHLALMQKKVADYLKTLLDQKDLLSEFYDSGALMMEEEGAVMGGLLVGLNVIDANLCIKGEDLDSQVGVIDFSLYLKDPANSETQKDDAKMTAILDQKHYIEELNRHLSGTVTDLQAKMDSLEKTNSKLVEELTAATDRINSLQEEQEQLKRQNESILQSSQKKEEAALQDSQVELETYKQTRQGLDEMYNVVWKQYKEEKRIRQELERELELQVGLKQEMEVAMKLLEKDTHEKQDTLAALRLQLDQVKTLNLQMFHKAQDSERQAEKKQAEAVQLEQRMNEMEKAMMELEQRLQNSEQQRKQSDQSDKDMKVELEGKVDALQKQLTDLDTLRLGLENELRTEREQRQSLQKALQREQDNSVELRTQLQQLQGLHSELQDLKQEKQQLQQTCEQQEQALQEMGLHLSQSKLKMEDFKEVNKALKGHAWLKDDEATQCKQCQKEFSISRRKHHCRNCGDIYCNNCSSNELALPSYPRPVRVCDMCHSLLLQRSSSTS</sequence>
<proteinExistence type="predicted"/>
<reference evidence="10 11" key="1">
    <citation type="submission" date="2018-03" db="EMBL/GenBank/DDBJ databases">
        <title>Finding Nemo's genes: A chromosome-scale reference assembly of the genome of the orange clownfish Amphiprion percula.</title>
        <authorList>
            <person name="Lehmann R."/>
        </authorList>
    </citation>
    <scope>NUCLEOTIDE SEQUENCE</scope>
</reference>
<reference evidence="10" key="3">
    <citation type="submission" date="2025-09" db="UniProtKB">
        <authorList>
            <consortium name="Ensembl"/>
        </authorList>
    </citation>
    <scope>IDENTIFICATION</scope>
</reference>
<protein>
    <submittedName>
        <fullName evidence="10">RUN and FYVE domain containing 1</fullName>
    </submittedName>
</protein>
<dbReference type="GO" id="GO:0005737">
    <property type="term" value="C:cytoplasm"/>
    <property type="evidence" value="ECO:0007669"/>
    <property type="project" value="TreeGrafter"/>
</dbReference>
<dbReference type="InterPro" id="IPR047335">
    <property type="entry name" value="RUFY1-3"/>
</dbReference>
<feature type="compositionally biased region" description="Basic and acidic residues" evidence="7">
    <location>
        <begin position="516"/>
        <end position="528"/>
    </location>
</feature>
<dbReference type="GO" id="GO:0030100">
    <property type="term" value="P:regulation of endocytosis"/>
    <property type="evidence" value="ECO:0007669"/>
    <property type="project" value="TreeGrafter"/>
</dbReference>
<dbReference type="Proteomes" id="UP000265080">
    <property type="component" value="Chromosome 13"/>
</dbReference>
<dbReference type="FunFam" id="3.30.40.10:FF:000046">
    <property type="entry name" value="RUN and FYVE domain containing 2"/>
    <property type="match status" value="1"/>
</dbReference>
<reference evidence="10" key="2">
    <citation type="submission" date="2025-08" db="UniProtKB">
        <authorList>
            <consortium name="Ensembl"/>
        </authorList>
    </citation>
    <scope>IDENTIFICATION</scope>
</reference>
<feature type="domain" description="RUN" evidence="9">
    <location>
        <begin position="145"/>
        <end position="277"/>
    </location>
</feature>
<accession>A0A3P8T150</accession>
<feature type="domain" description="FYVE-type" evidence="8">
    <location>
        <begin position="648"/>
        <end position="706"/>
    </location>
</feature>
<keyword evidence="4 6" id="KW-0175">Coiled coil</keyword>
<feature type="compositionally biased region" description="Low complexity" evidence="7">
    <location>
        <begin position="76"/>
        <end position="90"/>
    </location>
</feature>
<dbReference type="InterPro" id="IPR037213">
    <property type="entry name" value="Run_dom_sf"/>
</dbReference>
<name>A0A3P8T150_AMPPE</name>
<organism evidence="10 11">
    <name type="scientific">Amphiprion percula</name>
    <name type="common">Orange clownfish</name>
    <name type="synonym">Lutjanus percula</name>
    <dbReference type="NCBI Taxonomy" id="161767"/>
    <lineage>
        <taxon>Eukaryota</taxon>
        <taxon>Metazoa</taxon>
        <taxon>Chordata</taxon>
        <taxon>Craniata</taxon>
        <taxon>Vertebrata</taxon>
        <taxon>Euteleostomi</taxon>
        <taxon>Actinopterygii</taxon>
        <taxon>Neopterygii</taxon>
        <taxon>Teleostei</taxon>
        <taxon>Neoteleostei</taxon>
        <taxon>Acanthomorphata</taxon>
        <taxon>Ovalentaria</taxon>
        <taxon>Pomacentridae</taxon>
        <taxon>Amphiprion</taxon>
    </lineage>
</organism>
<dbReference type="InterPro" id="IPR011011">
    <property type="entry name" value="Znf_FYVE_PHD"/>
</dbReference>
<evidence type="ECO:0000256" key="2">
    <source>
        <dbReference type="ARBA" id="ARBA00022771"/>
    </source>
</evidence>
<dbReference type="PROSITE" id="PS50826">
    <property type="entry name" value="RUN"/>
    <property type="match status" value="1"/>
</dbReference>
<feature type="region of interest" description="Disordered" evidence="7">
    <location>
        <begin position="1"/>
        <end position="52"/>
    </location>
</feature>
<feature type="region of interest" description="Disordered" evidence="7">
    <location>
        <begin position="75"/>
        <end position="113"/>
    </location>
</feature>
<dbReference type="SMART" id="SM00064">
    <property type="entry name" value="FYVE"/>
    <property type="match status" value="1"/>
</dbReference>
<dbReference type="Pfam" id="PF02759">
    <property type="entry name" value="RUN"/>
    <property type="match status" value="1"/>
</dbReference>
<evidence type="ECO:0000313" key="11">
    <source>
        <dbReference type="Proteomes" id="UP000265080"/>
    </source>
</evidence>
<dbReference type="GO" id="GO:0015031">
    <property type="term" value="P:protein transport"/>
    <property type="evidence" value="ECO:0007669"/>
    <property type="project" value="TreeGrafter"/>
</dbReference>
<evidence type="ECO:0000259" key="9">
    <source>
        <dbReference type="PROSITE" id="PS50826"/>
    </source>
</evidence>
<dbReference type="CDD" id="cd15758">
    <property type="entry name" value="FYVE_RUFY1"/>
    <property type="match status" value="1"/>
</dbReference>
<keyword evidence="1" id="KW-0479">Metal-binding</keyword>
<dbReference type="InterPro" id="IPR004012">
    <property type="entry name" value="Run_dom"/>
</dbReference>